<feature type="domain" description="HTH marR-type" evidence="1">
    <location>
        <begin position="4"/>
        <end position="146"/>
    </location>
</feature>
<evidence type="ECO:0000313" key="3">
    <source>
        <dbReference type="Proteomes" id="UP000320042"/>
    </source>
</evidence>
<dbReference type="GO" id="GO:0006950">
    <property type="term" value="P:response to stress"/>
    <property type="evidence" value="ECO:0007669"/>
    <property type="project" value="TreeGrafter"/>
</dbReference>
<dbReference type="GO" id="GO:0003700">
    <property type="term" value="F:DNA-binding transcription factor activity"/>
    <property type="evidence" value="ECO:0007669"/>
    <property type="project" value="InterPro"/>
</dbReference>
<dbReference type="Gene3D" id="1.10.10.10">
    <property type="entry name" value="Winged helix-like DNA-binding domain superfamily/Winged helix DNA-binding domain"/>
    <property type="match status" value="1"/>
</dbReference>
<dbReference type="InterPro" id="IPR036388">
    <property type="entry name" value="WH-like_DNA-bd_sf"/>
</dbReference>
<dbReference type="OrthoDB" id="793057at2"/>
<dbReference type="EMBL" id="VOEJ01000009">
    <property type="protein sequence ID" value="TWR25227.1"/>
    <property type="molecule type" value="Genomic_DNA"/>
</dbReference>
<dbReference type="InterPro" id="IPR039422">
    <property type="entry name" value="MarR/SlyA-like"/>
</dbReference>
<dbReference type="Proteomes" id="UP000320042">
    <property type="component" value="Unassembled WGS sequence"/>
</dbReference>
<dbReference type="InterPro" id="IPR036390">
    <property type="entry name" value="WH_DNA-bd_sf"/>
</dbReference>
<dbReference type="Pfam" id="PF01047">
    <property type="entry name" value="MarR"/>
    <property type="match status" value="1"/>
</dbReference>
<dbReference type="SMART" id="SM00347">
    <property type="entry name" value="HTH_MARR"/>
    <property type="match status" value="1"/>
</dbReference>
<gene>
    <name evidence="2" type="ORF">FPZ43_17305</name>
</gene>
<dbReference type="PANTHER" id="PTHR33164">
    <property type="entry name" value="TRANSCRIPTIONAL REGULATOR, MARR FAMILY"/>
    <property type="match status" value="1"/>
</dbReference>
<organism evidence="2 3">
    <name type="scientific">Mucilaginibacter pallidiroseus</name>
    <dbReference type="NCBI Taxonomy" id="2599295"/>
    <lineage>
        <taxon>Bacteria</taxon>
        <taxon>Pseudomonadati</taxon>
        <taxon>Bacteroidota</taxon>
        <taxon>Sphingobacteriia</taxon>
        <taxon>Sphingobacteriales</taxon>
        <taxon>Sphingobacteriaceae</taxon>
        <taxon>Mucilaginibacter</taxon>
    </lineage>
</organism>
<proteinExistence type="predicted"/>
<dbReference type="RefSeq" id="WP_146383198.1">
    <property type="nucleotide sequence ID" value="NZ_VOEJ01000009.1"/>
</dbReference>
<dbReference type="PANTHER" id="PTHR33164:SF43">
    <property type="entry name" value="HTH-TYPE TRANSCRIPTIONAL REPRESSOR YETL"/>
    <property type="match status" value="1"/>
</dbReference>
<dbReference type="InterPro" id="IPR000835">
    <property type="entry name" value="HTH_MarR-typ"/>
</dbReference>
<dbReference type="PROSITE" id="PS50995">
    <property type="entry name" value="HTH_MARR_2"/>
    <property type="match status" value="1"/>
</dbReference>
<evidence type="ECO:0000259" key="1">
    <source>
        <dbReference type="PROSITE" id="PS50995"/>
    </source>
</evidence>
<dbReference type="AlphaFoldDB" id="A0A563U0S2"/>
<sequence>MAQHSLLTEDTKRVAPKLIYLLKRLIDEWGGKKLCRINQPGFNSAHMPLFMSIGTTGISNNELAAKLSITKQAASKIVKELEAINMVKSEKSPDDARVVMLRFTPEGEKFYFNLKSQVSQLEVLYKKEVGAKNYEIAIDVMVKLIEFHEAHNCTE</sequence>
<reference evidence="2 3" key="1">
    <citation type="submission" date="2019-07" db="EMBL/GenBank/DDBJ databases">
        <authorList>
            <person name="Kim J."/>
        </authorList>
    </citation>
    <scope>NUCLEOTIDE SEQUENCE [LARGE SCALE GENOMIC DNA]</scope>
    <source>
        <strain evidence="3">dk17</strain>
    </source>
</reference>
<accession>A0A563U0S2</accession>
<comment type="caution">
    <text evidence="2">The sequence shown here is derived from an EMBL/GenBank/DDBJ whole genome shotgun (WGS) entry which is preliminary data.</text>
</comment>
<dbReference type="SUPFAM" id="SSF46785">
    <property type="entry name" value="Winged helix' DNA-binding domain"/>
    <property type="match status" value="1"/>
</dbReference>
<name>A0A563U0S2_9SPHI</name>
<evidence type="ECO:0000313" key="2">
    <source>
        <dbReference type="EMBL" id="TWR25227.1"/>
    </source>
</evidence>
<keyword evidence="3" id="KW-1185">Reference proteome</keyword>
<protein>
    <submittedName>
        <fullName evidence="2">Winged helix-turn-helix transcriptional regulator</fullName>
    </submittedName>
</protein>